<dbReference type="Proteomes" id="UP000215914">
    <property type="component" value="Chromosome 12"/>
</dbReference>
<evidence type="ECO:0000256" key="2">
    <source>
        <dbReference type="ARBA" id="ARBA00008536"/>
    </source>
</evidence>
<evidence type="ECO:0000256" key="14">
    <source>
        <dbReference type="ARBA" id="ARBA00023170"/>
    </source>
</evidence>
<dbReference type="EMBL" id="MNCJ02000327">
    <property type="protein sequence ID" value="KAF5779651.1"/>
    <property type="molecule type" value="Genomic_DNA"/>
</dbReference>
<dbReference type="EMBL" id="CM007901">
    <property type="protein sequence ID" value="OTG06236.1"/>
    <property type="molecule type" value="Genomic_DNA"/>
</dbReference>
<evidence type="ECO:0000256" key="7">
    <source>
        <dbReference type="ARBA" id="ARBA00022692"/>
    </source>
</evidence>
<dbReference type="GO" id="GO:0002229">
    <property type="term" value="P:defense response to oomycetes"/>
    <property type="evidence" value="ECO:0007669"/>
    <property type="project" value="UniProtKB-ARBA"/>
</dbReference>
<evidence type="ECO:0000256" key="5">
    <source>
        <dbReference type="ARBA" id="ARBA00022527"/>
    </source>
</evidence>
<dbReference type="FunFam" id="1.10.510.10:FF:000240">
    <property type="entry name" value="Lectin-domain containing receptor kinase A4.3"/>
    <property type="match status" value="1"/>
</dbReference>
<evidence type="ECO:0000256" key="15">
    <source>
        <dbReference type="ARBA" id="ARBA00023180"/>
    </source>
</evidence>
<dbReference type="InterPro" id="IPR017441">
    <property type="entry name" value="Protein_kinase_ATP_BS"/>
</dbReference>
<evidence type="ECO:0000256" key="9">
    <source>
        <dbReference type="ARBA" id="ARBA00022741"/>
    </source>
</evidence>
<evidence type="ECO:0000256" key="11">
    <source>
        <dbReference type="ARBA" id="ARBA00022840"/>
    </source>
</evidence>
<dbReference type="Pfam" id="PF07714">
    <property type="entry name" value="PK_Tyr_Ser-Thr"/>
    <property type="match status" value="1"/>
</dbReference>
<keyword evidence="11 16" id="KW-0067">ATP-binding</keyword>
<dbReference type="Gene3D" id="1.10.510.10">
    <property type="entry name" value="Transferase(Phosphotransferase) domain 1"/>
    <property type="match status" value="1"/>
</dbReference>
<dbReference type="Gene3D" id="3.30.200.20">
    <property type="entry name" value="Phosphorylase Kinase, domain 1"/>
    <property type="match status" value="1"/>
</dbReference>
<dbReference type="InterPro" id="IPR008271">
    <property type="entry name" value="Ser/Thr_kinase_AS"/>
</dbReference>
<evidence type="ECO:0000256" key="8">
    <source>
        <dbReference type="ARBA" id="ARBA00022729"/>
    </source>
</evidence>
<keyword evidence="5 17" id="KW-0723">Serine/threonine-protein kinase</keyword>
<organism evidence="20 21">
    <name type="scientific">Helianthus annuus</name>
    <name type="common">Common sunflower</name>
    <dbReference type="NCBI Taxonomy" id="4232"/>
    <lineage>
        <taxon>Eukaryota</taxon>
        <taxon>Viridiplantae</taxon>
        <taxon>Streptophyta</taxon>
        <taxon>Embryophyta</taxon>
        <taxon>Tracheophyta</taxon>
        <taxon>Spermatophyta</taxon>
        <taxon>Magnoliopsida</taxon>
        <taxon>eudicotyledons</taxon>
        <taxon>Gunneridae</taxon>
        <taxon>Pentapetalae</taxon>
        <taxon>asterids</taxon>
        <taxon>campanulids</taxon>
        <taxon>Asterales</taxon>
        <taxon>Asteraceae</taxon>
        <taxon>Asteroideae</taxon>
        <taxon>Heliantheae alliance</taxon>
        <taxon>Heliantheae</taxon>
        <taxon>Helianthus</taxon>
    </lineage>
</organism>
<dbReference type="SUPFAM" id="SSF56112">
    <property type="entry name" value="Protein kinase-like (PK-like)"/>
    <property type="match status" value="1"/>
</dbReference>
<name>A0A251T6U1_HELAN</name>
<dbReference type="InterPro" id="IPR045272">
    <property type="entry name" value="ANXUR1/2-like"/>
</dbReference>
<gene>
    <name evidence="20" type="ORF">HannXRQ_Chr12g0382471</name>
    <name evidence="19" type="ORF">HanXRQr2_Chr12g0562061</name>
</gene>
<dbReference type="Gramene" id="mRNA:HanXRQr2_Chr12g0562061">
    <property type="protein sequence ID" value="mRNA:HanXRQr2_Chr12g0562061"/>
    <property type="gene ID" value="HanXRQr2_Chr12g0562061"/>
</dbReference>
<dbReference type="PANTHER" id="PTHR27003">
    <property type="entry name" value="OS07G0166700 PROTEIN"/>
    <property type="match status" value="1"/>
</dbReference>
<dbReference type="InParanoid" id="A0A251T6U1"/>
<keyword evidence="8" id="KW-0732">Signal</keyword>
<evidence type="ECO:0000256" key="12">
    <source>
        <dbReference type="ARBA" id="ARBA00022989"/>
    </source>
</evidence>
<dbReference type="PROSITE" id="PS50011">
    <property type="entry name" value="PROTEIN_KINASE_DOM"/>
    <property type="match status" value="1"/>
</dbReference>
<reference evidence="19 21" key="1">
    <citation type="journal article" date="2017" name="Nature">
        <title>The sunflower genome provides insights into oil metabolism, flowering and Asterid evolution.</title>
        <authorList>
            <person name="Badouin H."/>
            <person name="Gouzy J."/>
            <person name="Grassa C.J."/>
            <person name="Murat F."/>
            <person name="Staton S.E."/>
            <person name="Cottret L."/>
            <person name="Lelandais-Briere C."/>
            <person name="Owens G.L."/>
            <person name="Carrere S."/>
            <person name="Mayjonade B."/>
            <person name="Legrand L."/>
            <person name="Gill N."/>
            <person name="Kane N.C."/>
            <person name="Bowers J.E."/>
            <person name="Hubner S."/>
            <person name="Bellec A."/>
            <person name="Berard A."/>
            <person name="Berges H."/>
            <person name="Blanchet N."/>
            <person name="Boniface M.C."/>
            <person name="Brunel D."/>
            <person name="Catrice O."/>
            <person name="Chaidir N."/>
            <person name="Claudel C."/>
            <person name="Donnadieu C."/>
            <person name="Faraut T."/>
            <person name="Fievet G."/>
            <person name="Helmstetter N."/>
            <person name="King M."/>
            <person name="Knapp S.J."/>
            <person name="Lai Z."/>
            <person name="Le Paslier M.C."/>
            <person name="Lippi Y."/>
            <person name="Lorenzon L."/>
            <person name="Mandel J.R."/>
            <person name="Marage G."/>
            <person name="Marchand G."/>
            <person name="Marquand E."/>
            <person name="Bret-Mestries E."/>
            <person name="Morien E."/>
            <person name="Nambeesan S."/>
            <person name="Nguyen T."/>
            <person name="Pegot-Espagnet P."/>
            <person name="Pouilly N."/>
            <person name="Raftis F."/>
            <person name="Sallet E."/>
            <person name="Schiex T."/>
            <person name="Thomas J."/>
            <person name="Vandecasteele C."/>
            <person name="Vares D."/>
            <person name="Vear F."/>
            <person name="Vautrin S."/>
            <person name="Crespi M."/>
            <person name="Mangin B."/>
            <person name="Burke J.M."/>
            <person name="Salse J."/>
            <person name="Munos S."/>
            <person name="Vincourt P."/>
            <person name="Rieseberg L.H."/>
            <person name="Langlade N.B."/>
        </authorList>
    </citation>
    <scope>NUCLEOTIDE SEQUENCE [LARGE SCALE GENOMIC DNA]</scope>
    <source>
        <strain evidence="21">cv. SF193</strain>
        <tissue evidence="19">Leaves</tissue>
    </source>
</reference>
<dbReference type="PROSITE" id="PS00108">
    <property type="entry name" value="PROTEIN_KINASE_ST"/>
    <property type="match status" value="1"/>
</dbReference>
<keyword evidence="14" id="KW-0675">Receptor</keyword>
<dbReference type="InterPro" id="IPR011009">
    <property type="entry name" value="Kinase-like_dom_sf"/>
</dbReference>
<accession>A0A251T6U1</accession>
<dbReference type="GO" id="GO:0005886">
    <property type="term" value="C:plasma membrane"/>
    <property type="evidence" value="ECO:0000318"/>
    <property type="project" value="GO_Central"/>
</dbReference>
<reference evidence="20" key="2">
    <citation type="submission" date="2017-02" db="EMBL/GenBank/DDBJ databases">
        <title>Sunflower complete genome.</title>
        <authorList>
            <person name="Langlade N."/>
            <person name="Munos S."/>
        </authorList>
    </citation>
    <scope>NUCLEOTIDE SEQUENCE [LARGE SCALE GENOMIC DNA]</scope>
    <source>
        <tissue evidence="20">Leaves</tissue>
    </source>
</reference>
<dbReference type="InterPro" id="IPR001245">
    <property type="entry name" value="Ser-Thr/Tyr_kinase_cat_dom"/>
</dbReference>
<feature type="binding site" evidence="16">
    <location>
        <position position="55"/>
    </location>
    <ligand>
        <name>ATP</name>
        <dbReference type="ChEBI" id="CHEBI:30616"/>
    </ligand>
</feature>
<evidence type="ECO:0000256" key="17">
    <source>
        <dbReference type="RuleBase" id="RU000304"/>
    </source>
</evidence>
<evidence type="ECO:0000256" key="16">
    <source>
        <dbReference type="PROSITE-ProRule" id="PRU10141"/>
    </source>
</evidence>
<evidence type="ECO:0000313" key="21">
    <source>
        <dbReference type="Proteomes" id="UP000215914"/>
    </source>
</evidence>
<dbReference type="SMART" id="SM00220">
    <property type="entry name" value="S_TKc"/>
    <property type="match status" value="1"/>
</dbReference>
<evidence type="ECO:0000313" key="20">
    <source>
        <dbReference type="EMBL" id="OTG06236.1"/>
    </source>
</evidence>
<dbReference type="PROSITE" id="PS00107">
    <property type="entry name" value="PROTEIN_KINASE_ATP"/>
    <property type="match status" value="1"/>
</dbReference>
<sequence length="353" mass="39971">MSHLKQCEHLKMHLEGIKSITNNFANENYIGMGGFGSVYKGEIVHSTGQIMVAVKRLDRVFGQGDPEFWKEIMTLSLYKHENIISLLGYCDDNGEKILVYEYAHNGSLDMYLNNTELTWIQRLEICIGAAHGLAYLHNSVGTHQRVLHRDIKSSNILLDENWKAKISDFGLSKFGPVNKKYSFLYTSAVGTIGYCDPLYIETGLLTKESDVYSFGVMLFEVLCGRLCMDNNNAKHRPLIGLARQSYEQNTIDDIVFDRIKDEVDPEALKVFTTISYQCLNSDREQRPLVTDIVSALETALQCQLNKLELAIFRSGDFRPLGRKSQASPLLSCQTRKSCCFKQILVSKIISIEP</sequence>
<evidence type="ECO:0000256" key="1">
    <source>
        <dbReference type="ARBA" id="ARBA00004251"/>
    </source>
</evidence>
<feature type="domain" description="Protein kinase" evidence="18">
    <location>
        <begin position="24"/>
        <end position="300"/>
    </location>
</feature>
<keyword evidence="7" id="KW-0812">Transmembrane</keyword>
<protein>
    <recommendedName>
        <fullName evidence="18">Protein kinase domain-containing protein</fullName>
    </recommendedName>
</protein>
<evidence type="ECO:0000256" key="13">
    <source>
        <dbReference type="ARBA" id="ARBA00023136"/>
    </source>
</evidence>
<dbReference type="GO" id="GO:0005524">
    <property type="term" value="F:ATP binding"/>
    <property type="evidence" value="ECO:0007669"/>
    <property type="project" value="UniProtKB-UniRule"/>
</dbReference>
<evidence type="ECO:0000259" key="18">
    <source>
        <dbReference type="PROSITE" id="PS50011"/>
    </source>
</evidence>
<dbReference type="InterPro" id="IPR000719">
    <property type="entry name" value="Prot_kinase_dom"/>
</dbReference>
<dbReference type="PANTHER" id="PTHR27003:SF384">
    <property type="entry name" value="CONCANAVALIN A-LIKE LECTIN_GLUCANASE DOMAIN-CONTAINING PROTEIN-RELATED"/>
    <property type="match status" value="1"/>
</dbReference>
<evidence type="ECO:0000256" key="4">
    <source>
        <dbReference type="ARBA" id="ARBA00022475"/>
    </source>
</evidence>
<keyword evidence="6 19" id="KW-0808">Transferase</keyword>
<keyword evidence="10" id="KW-0418">Kinase</keyword>
<evidence type="ECO:0000256" key="6">
    <source>
        <dbReference type="ARBA" id="ARBA00022679"/>
    </source>
</evidence>
<dbReference type="AlphaFoldDB" id="A0A251T6U1"/>
<evidence type="ECO:0000313" key="19">
    <source>
        <dbReference type="EMBL" id="KAF5779651.1"/>
    </source>
</evidence>
<keyword evidence="4" id="KW-1003">Cell membrane</keyword>
<keyword evidence="15" id="KW-0325">Glycoprotein</keyword>
<evidence type="ECO:0000256" key="3">
    <source>
        <dbReference type="ARBA" id="ARBA00010217"/>
    </source>
</evidence>
<reference evidence="19" key="3">
    <citation type="submission" date="2020-06" db="EMBL/GenBank/DDBJ databases">
        <title>Helianthus annuus Genome sequencing and assembly Release 2.</title>
        <authorList>
            <person name="Gouzy J."/>
            <person name="Langlade N."/>
            <person name="Munos S."/>
        </authorList>
    </citation>
    <scope>NUCLEOTIDE SEQUENCE</scope>
    <source>
        <tissue evidence="19">Leaves</tissue>
    </source>
</reference>
<keyword evidence="13" id="KW-0472">Membrane</keyword>
<keyword evidence="21" id="KW-1185">Reference proteome</keyword>
<dbReference type="GO" id="GO:0004672">
    <property type="term" value="F:protein kinase activity"/>
    <property type="evidence" value="ECO:0000318"/>
    <property type="project" value="GO_Central"/>
</dbReference>
<comment type="similarity">
    <text evidence="17">Belongs to the protein kinase superfamily.</text>
</comment>
<proteinExistence type="inferred from homology"/>
<comment type="similarity">
    <text evidence="3">In the C-terminal section; belongs to the protein kinase superfamily. Ser/Thr protein kinase family.</text>
</comment>
<evidence type="ECO:0000256" key="10">
    <source>
        <dbReference type="ARBA" id="ARBA00022777"/>
    </source>
</evidence>
<dbReference type="GO" id="GO:0004674">
    <property type="term" value="F:protein serine/threonine kinase activity"/>
    <property type="evidence" value="ECO:0007669"/>
    <property type="project" value="UniProtKB-KW"/>
</dbReference>
<dbReference type="FunFam" id="3.30.200.20:FF:000039">
    <property type="entry name" value="receptor-like protein kinase FERONIA"/>
    <property type="match status" value="1"/>
</dbReference>
<keyword evidence="12" id="KW-1133">Transmembrane helix</keyword>
<keyword evidence="9 16" id="KW-0547">Nucleotide-binding</keyword>
<comment type="subcellular location">
    <subcellularLocation>
        <location evidence="1">Cell membrane</location>
        <topology evidence="1">Single-pass type I membrane protein</topology>
    </subcellularLocation>
</comment>
<dbReference type="GO" id="GO:0004714">
    <property type="term" value="F:transmembrane receptor protein tyrosine kinase activity"/>
    <property type="evidence" value="ECO:0007669"/>
    <property type="project" value="InterPro"/>
</dbReference>
<comment type="similarity">
    <text evidence="2">In the N-terminal section; belongs to the leguminous lectin family.</text>
</comment>